<dbReference type="InterPro" id="IPR013525">
    <property type="entry name" value="ABC2_TM"/>
</dbReference>
<keyword evidence="5" id="KW-0046">Antibiotic resistance</keyword>
<evidence type="ECO:0000256" key="5">
    <source>
        <dbReference type="ARBA" id="ARBA00023251"/>
    </source>
</evidence>
<keyword evidence="6" id="KW-0813">Transport</keyword>
<dbReference type="GO" id="GO:0140359">
    <property type="term" value="F:ABC-type transporter activity"/>
    <property type="evidence" value="ECO:0007669"/>
    <property type="project" value="InterPro"/>
</dbReference>
<dbReference type="InterPro" id="IPR047817">
    <property type="entry name" value="ABC2_TM_bact-type"/>
</dbReference>
<protein>
    <recommendedName>
        <fullName evidence="6">Transport permease protein</fullName>
    </recommendedName>
</protein>
<evidence type="ECO:0000256" key="3">
    <source>
        <dbReference type="ARBA" id="ARBA00022989"/>
    </source>
</evidence>
<keyword evidence="6" id="KW-1003">Cell membrane</keyword>
<proteinExistence type="inferred from homology"/>
<dbReference type="GO" id="GO:0046677">
    <property type="term" value="P:response to antibiotic"/>
    <property type="evidence" value="ECO:0007669"/>
    <property type="project" value="UniProtKB-KW"/>
</dbReference>
<feature type="transmembrane region" description="Helical" evidence="6">
    <location>
        <begin position="240"/>
        <end position="258"/>
    </location>
</feature>
<dbReference type="GO" id="GO:0043190">
    <property type="term" value="C:ATP-binding cassette (ABC) transporter complex"/>
    <property type="evidence" value="ECO:0007669"/>
    <property type="project" value="InterPro"/>
</dbReference>
<dbReference type="EMBL" id="VAVZ01000001">
    <property type="protein sequence ID" value="TLQ01484.1"/>
    <property type="molecule type" value="Genomic_DNA"/>
</dbReference>
<dbReference type="InterPro" id="IPR000412">
    <property type="entry name" value="ABC_2_transport"/>
</dbReference>
<keyword evidence="9" id="KW-1185">Reference proteome</keyword>
<dbReference type="PIRSF" id="PIRSF006648">
    <property type="entry name" value="DrrB"/>
    <property type="match status" value="1"/>
</dbReference>
<comment type="caution">
    <text evidence="8">The sequence shown here is derived from an EMBL/GenBank/DDBJ whole genome shotgun (WGS) entry which is preliminary data.</text>
</comment>
<reference evidence="8 9" key="1">
    <citation type="submission" date="2019-05" db="EMBL/GenBank/DDBJ databases">
        <title>Nesterenkonia sp. GY074 isolated from the Southern Atlantic Ocean.</title>
        <authorList>
            <person name="Zhang G."/>
        </authorList>
    </citation>
    <scope>NUCLEOTIDE SEQUENCE [LARGE SCALE GENOMIC DNA]</scope>
    <source>
        <strain evidence="8 9">GY074</strain>
    </source>
</reference>
<feature type="transmembrane region" description="Helical" evidence="6">
    <location>
        <begin position="182"/>
        <end position="200"/>
    </location>
</feature>
<keyword evidence="4 6" id="KW-0472">Membrane</keyword>
<dbReference type="OrthoDB" id="3217868at2"/>
<dbReference type="PANTHER" id="PTHR43027">
    <property type="entry name" value="DOXORUBICIN RESISTANCE ABC TRANSPORTER PERMEASE PROTEIN DRRC-RELATED"/>
    <property type="match status" value="1"/>
</dbReference>
<evidence type="ECO:0000256" key="6">
    <source>
        <dbReference type="RuleBase" id="RU361157"/>
    </source>
</evidence>
<feature type="transmembrane region" description="Helical" evidence="6">
    <location>
        <begin position="155"/>
        <end position="175"/>
    </location>
</feature>
<accession>A0A5R9BLC1</accession>
<evidence type="ECO:0000313" key="8">
    <source>
        <dbReference type="EMBL" id="TLQ01484.1"/>
    </source>
</evidence>
<dbReference type="PRINTS" id="PR00164">
    <property type="entry name" value="ABC2TRNSPORT"/>
</dbReference>
<evidence type="ECO:0000313" key="9">
    <source>
        <dbReference type="Proteomes" id="UP000310458"/>
    </source>
</evidence>
<dbReference type="PROSITE" id="PS51012">
    <property type="entry name" value="ABC_TM2"/>
    <property type="match status" value="1"/>
</dbReference>
<comment type="subcellular location">
    <subcellularLocation>
        <location evidence="6">Cell membrane</location>
        <topology evidence="6">Multi-pass membrane protein</topology>
    </subcellularLocation>
    <subcellularLocation>
        <location evidence="1">Membrane</location>
        <topology evidence="1">Multi-pass membrane protein</topology>
    </subcellularLocation>
</comment>
<dbReference type="RefSeq" id="WP_138251562.1">
    <property type="nucleotide sequence ID" value="NZ_VAVZ01000001.1"/>
</dbReference>
<dbReference type="PANTHER" id="PTHR43027:SF2">
    <property type="entry name" value="TRANSPORT PERMEASE PROTEIN"/>
    <property type="match status" value="1"/>
</dbReference>
<name>A0A5R9BLC1_9MICC</name>
<feature type="transmembrane region" description="Helical" evidence="6">
    <location>
        <begin position="116"/>
        <end position="143"/>
    </location>
</feature>
<evidence type="ECO:0000256" key="1">
    <source>
        <dbReference type="ARBA" id="ARBA00004141"/>
    </source>
</evidence>
<keyword evidence="2 6" id="KW-0812">Transmembrane</keyword>
<sequence length="261" mass="27277">MTSPADTHIEPRRPGAVAWLRLTQAEARMTVRDTAGLVVPLGLPLLILVMQAISFDDVNQQLPSGVTVLSYYLLPVVVTLVIATIAVINMPSFLAMYRKTKVLRRLAVTPASPAMLLVAQMVVSFIQVLVGIGVAYGVAVLFFGASLPQSPLTAAAVLLAACAAMYGVGMIVASVSPTPNSAVAIGLIAFFGLAALGGMFGPVENLPDSLQQVAGWLPFASAVEAFQHAWVAEAVPAQNWTVLVLSAVVGAAVAAALFRWE</sequence>
<dbReference type="InterPro" id="IPR052902">
    <property type="entry name" value="ABC-2_transporter"/>
</dbReference>
<dbReference type="Proteomes" id="UP000310458">
    <property type="component" value="Unassembled WGS sequence"/>
</dbReference>
<evidence type="ECO:0000259" key="7">
    <source>
        <dbReference type="PROSITE" id="PS51012"/>
    </source>
</evidence>
<keyword evidence="3 6" id="KW-1133">Transmembrane helix</keyword>
<evidence type="ECO:0000256" key="2">
    <source>
        <dbReference type="ARBA" id="ARBA00022692"/>
    </source>
</evidence>
<organism evidence="8 9">
    <name type="scientific">Nesterenkonia salmonea</name>
    <dbReference type="NCBI Taxonomy" id="1804987"/>
    <lineage>
        <taxon>Bacteria</taxon>
        <taxon>Bacillati</taxon>
        <taxon>Actinomycetota</taxon>
        <taxon>Actinomycetes</taxon>
        <taxon>Micrococcales</taxon>
        <taxon>Micrococcaceae</taxon>
        <taxon>Nesterenkonia</taxon>
    </lineage>
</organism>
<feature type="domain" description="ABC transmembrane type-2" evidence="7">
    <location>
        <begin position="35"/>
        <end position="261"/>
    </location>
</feature>
<dbReference type="AlphaFoldDB" id="A0A5R9BLC1"/>
<dbReference type="Pfam" id="PF01061">
    <property type="entry name" value="ABC2_membrane"/>
    <property type="match status" value="1"/>
</dbReference>
<feature type="transmembrane region" description="Helical" evidence="6">
    <location>
        <begin position="73"/>
        <end position="95"/>
    </location>
</feature>
<feature type="transmembrane region" description="Helical" evidence="6">
    <location>
        <begin position="34"/>
        <end position="53"/>
    </location>
</feature>
<comment type="similarity">
    <text evidence="6">Belongs to the ABC-2 integral membrane protein family.</text>
</comment>
<evidence type="ECO:0000256" key="4">
    <source>
        <dbReference type="ARBA" id="ARBA00023136"/>
    </source>
</evidence>
<gene>
    <name evidence="8" type="ORF">FEF26_00440</name>
</gene>